<gene>
    <name evidence="4" type="ORF">GCM10025883_06300</name>
</gene>
<dbReference type="Gene3D" id="3.30.70.1230">
    <property type="entry name" value="Nucleotide cyclase"/>
    <property type="match status" value="1"/>
</dbReference>
<keyword evidence="5" id="KW-1185">Reference proteome</keyword>
<comment type="caution">
    <text evidence="4">The sequence shown here is derived from an EMBL/GenBank/DDBJ whole genome shotgun (WGS) entry which is preliminary data.</text>
</comment>
<feature type="region of interest" description="Disordered" evidence="2">
    <location>
        <begin position="355"/>
        <end position="383"/>
    </location>
</feature>
<sequence>MIDGMTPEPEDPVRGPQVGDATEQVLGRPRTLRRREVSAAAGVPLLEARRFWHALGFPGVGDEETSFTDADIEALSHVVGLIRAGQMDETLALSMTRAIARTADRLAAWQSSLLLDAVLNDQGAPDVPVHDIDAVLDTAGGSGLGGRSADDTQASHIAGERLLGLVDQLEPLVVYAWRRHLSAALTRLFSEGHSEAGGKQRTVGFADMVGFTTLVTRLSDQQLGRLVARFEALAADCVTAHGGRVVKTIGDEVFYTVENIDSGVDIAIDLLESMHEDPAMPRMRVGLASGEVLAHLGDVFGTTVNRASRIAEVARPETIVVDDVTAAALASRPEYRIERLEPRPLRGLGVTGMWTVSRAGDPRPRRDGRAPSSGHPGRRPTRT</sequence>
<dbReference type="SUPFAM" id="SSF55073">
    <property type="entry name" value="Nucleotide cyclase"/>
    <property type="match status" value="1"/>
</dbReference>
<reference evidence="5" key="1">
    <citation type="journal article" date="2019" name="Int. J. Syst. Evol. Microbiol.">
        <title>The Global Catalogue of Microorganisms (GCM) 10K type strain sequencing project: providing services to taxonomists for standard genome sequencing and annotation.</title>
        <authorList>
            <consortium name="The Broad Institute Genomics Platform"/>
            <consortium name="The Broad Institute Genome Sequencing Center for Infectious Disease"/>
            <person name="Wu L."/>
            <person name="Ma J."/>
        </authorList>
    </citation>
    <scope>NUCLEOTIDE SEQUENCE [LARGE SCALE GENOMIC DNA]</scope>
    <source>
        <strain evidence="5">NBRC 113072</strain>
    </source>
</reference>
<evidence type="ECO:0000259" key="3">
    <source>
        <dbReference type="PROSITE" id="PS50125"/>
    </source>
</evidence>
<feature type="domain" description="Guanylate cyclase" evidence="3">
    <location>
        <begin position="202"/>
        <end position="311"/>
    </location>
</feature>
<name>A0ABQ6IL17_9MICO</name>
<dbReference type="Proteomes" id="UP001157126">
    <property type="component" value="Unassembled WGS sequence"/>
</dbReference>
<feature type="compositionally biased region" description="Basic and acidic residues" evidence="2">
    <location>
        <begin position="360"/>
        <end position="369"/>
    </location>
</feature>
<dbReference type="InterPro" id="IPR029787">
    <property type="entry name" value="Nucleotide_cyclase"/>
</dbReference>
<dbReference type="SMART" id="SM00044">
    <property type="entry name" value="CYCc"/>
    <property type="match status" value="1"/>
</dbReference>
<dbReference type="PANTHER" id="PTHR43081">
    <property type="entry name" value="ADENYLATE CYCLASE, TERMINAL-DIFFERENTIATION SPECIFIC-RELATED"/>
    <property type="match status" value="1"/>
</dbReference>
<evidence type="ECO:0000256" key="1">
    <source>
        <dbReference type="ARBA" id="ARBA00005381"/>
    </source>
</evidence>
<dbReference type="InterPro" id="IPR050697">
    <property type="entry name" value="Adenylyl/Guanylyl_Cyclase_3/4"/>
</dbReference>
<organism evidence="4 5">
    <name type="scientific">Mobilicoccus caccae</name>
    <dbReference type="NCBI Taxonomy" id="1859295"/>
    <lineage>
        <taxon>Bacteria</taxon>
        <taxon>Bacillati</taxon>
        <taxon>Actinomycetota</taxon>
        <taxon>Actinomycetes</taxon>
        <taxon>Micrococcales</taxon>
        <taxon>Dermatophilaceae</taxon>
        <taxon>Mobilicoccus</taxon>
    </lineage>
</organism>
<dbReference type="InterPro" id="IPR001054">
    <property type="entry name" value="A/G_cyclase"/>
</dbReference>
<evidence type="ECO:0000256" key="2">
    <source>
        <dbReference type="SAM" id="MobiDB-lite"/>
    </source>
</evidence>
<protein>
    <submittedName>
        <fullName evidence="4">Adenylate cyclase</fullName>
    </submittedName>
</protein>
<feature type="region of interest" description="Disordered" evidence="2">
    <location>
        <begin position="1"/>
        <end position="30"/>
    </location>
</feature>
<dbReference type="PANTHER" id="PTHR43081:SF1">
    <property type="entry name" value="ADENYLATE CYCLASE, TERMINAL-DIFFERENTIATION SPECIFIC"/>
    <property type="match status" value="1"/>
</dbReference>
<dbReference type="PROSITE" id="PS50125">
    <property type="entry name" value="GUANYLATE_CYCLASE_2"/>
    <property type="match status" value="1"/>
</dbReference>
<dbReference type="CDD" id="cd07302">
    <property type="entry name" value="CHD"/>
    <property type="match status" value="1"/>
</dbReference>
<proteinExistence type="inferred from homology"/>
<dbReference type="EMBL" id="BSUO01000001">
    <property type="protein sequence ID" value="GMA38585.1"/>
    <property type="molecule type" value="Genomic_DNA"/>
</dbReference>
<dbReference type="Pfam" id="PF00211">
    <property type="entry name" value="Guanylate_cyc"/>
    <property type="match status" value="1"/>
</dbReference>
<comment type="similarity">
    <text evidence="1">Belongs to the adenylyl cyclase class-3 family.</text>
</comment>
<evidence type="ECO:0000313" key="4">
    <source>
        <dbReference type="EMBL" id="GMA38585.1"/>
    </source>
</evidence>
<evidence type="ECO:0000313" key="5">
    <source>
        <dbReference type="Proteomes" id="UP001157126"/>
    </source>
</evidence>
<accession>A0ABQ6IL17</accession>